<proteinExistence type="inferred from homology"/>
<evidence type="ECO:0000313" key="18">
    <source>
        <dbReference type="Proteomes" id="UP000537775"/>
    </source>
</evidence>
<dbReference type="Gene3D" id="3.20.20.60">
    <property type="entry name" value="Phosphoenolpyruvate-binding domains"/>
    <property type="match status" value="1"/>
</dbReference>
<comment type="pathway">
    <text evidence="2 13">Carbohydrate degradation; glycolysis; pyruvate from D-glyceraldehyde 3-phosphate: step 5/5.</text>
</comment>
<keyword evidence="7" id="KW-0547">Nucleotide-binding</keyword>
<dbReference type="InterPro" id="IPR015793">
    <property type="entry name" value="Pyrv_Knase_brl"/>
</dbReference>
<evidence type="ECO:0000256" key="8">
    <source>
        <dbReference type="ARBA" id="ARBA00022777"/>
    </source>
</evidence>
<dbReference type="SUPFAM" id="SSF51621">
    <property type="entry name" value="Phosphoenolpyruvate/pyruvate domain"/>
    <property type="match status" value="1"/>
</dbReference>
<evidence type="ECO:0000256" key="9">
    <source>
        <dbReference type="ARBA" id="ARBA00022840"/>
    </source>
</evidence>
<dbReference type="PRINTS" id="PR01050">
    <property type="entry name" value="PYRUVTKNASE"/>
</dbReference>
<evidence type="ECO:0000256" key="12">
    <source>
        <dbReference type="ARBA" id="ARBA00023317"/>
    </source>
</evidence>
<dbReference type="UniPathway" id="UPA00109">
    <property type="reaction ID" value="UER00188"/>
</dbReference>
<feature type="coiled-coil region" evidence="14">
    <location>
        <begin position="20"/>
        <end position="50"/>
    </location>
</feature>
<evidence type="ECO:0000256" key="15">
    <source>
        <dbReference type="SAM" id="MobiDB-lite"/>
    </source>
</evidence>
<keyword evidence="10 13" id="KW-0460">Magnesium</keyword>
<sequence length="509" mass="54423">MATGTDASLPAAGAEPHTRRERLSALRDDLRDLRLNAERREERLADAIDAVHPSHRRCAANLAHYLALRAHDLRPVQERLSAEGLSSLGRMEADVLGNLDAVLGILGDVLDGGVAPVGRTVNVCDTDALGLAAAALLGGEPEDRTTRIMVTLPSEAADDCALVGGFADAGMDVARINCAHDDPEAWARMADHVRAVGSGIPIAMDLAGPKVRTGPIQPMTGRKAAKKPRLVVHPGDLITLTASPDAVQATVGPRHRIGCTLPEAVDAVEVGHRVAFDDGDIEGVVELTRPGEADVRVTLAAPGGAKLRAKKGINLPNTELPVAALTAEDRAALPHVVAIGDMVQLSFTRSVEDVRDLFDALDELGADDLGVVVKIETPSGFVALPEILFELMRRERVGVMIARGDLGVEVGFARLAEVQEEILWLCEAARLPVIWATEVLDNLAATGIPTRAEVTDAAAGDRAECVMLNKGPHIPEAIRALDDILTRMNQHLRKKRPLLRKLQSWEREE</sequence>
<evidence type="ECO:0000256" key="5">
    <source>
        <dbReference type="ARBA" id="ARBA00022679"/>
    </source>
</evidence>
<dbReference type="GO" id="GO:0030955">
    <property type="term" value="F:potassium ion binding"/>
    <property type="evidence" value="ECO:0007669"/>
    <property type="project" value="InterPro"/>
</dbReference>
<evidence type="ECO:0000256" key="10">
    <source>
        <dbReference type="ARBA" id="ARBA00022842"/>
    </source>
</evidence>
<dbReference type="InterPro" id="IPR040442">
    <property type="entry name" value="Pyrv_kinase-like_dom_sf"/>
</dbReference>
<dbReference type="RefSeq" id="WP_184751841.1">
    <property type="nucleotide sequence ID" value="NZ_BAAAJR010000001.1"/>
</dbReference>
<keyword evidence="6" id="KW-0479">Metal-binding</keyword>
<dbReference type="SUPFAM" id="SSF50800">
    <property type="entry name" value="PK beta-barrel domain-like"/>
    <property type="match status" value="1"/>
</dbReference>
<comment type="caution">
    <text evidence="17">The sequence shown here is derived from an EMBL/GenBank/DDBJ whole genome shotgun (WGS) entry which is preliminary data.</text>
</comment>
<evidence type="ECO:0000256" key="6">
    <source>
        <dbReference type="ARBA" id="ARBA00022723"/>
    </source>
</evidence>
<dbReference type="Pfam" id="PF00224">
    <property type="entry name" value="PK"/>
    <property type="match status" value="1"/>
</dbReference>
<keyword evidence="11 13" id="KW-0324">Glycolysis</keyword>
<dbReference type="Proteomes" id="UP000537775">
    <property type="component" value="Unassembled WGS sequence"/>
</dbReference>
<evidence type="ECO:0000256" key="2">
    <source>
        <dbReference type="ARBA" id="ARBA00004997"/>
    </source>
</evidence>
<dbReference type="PANTHER" id="PTHR11817">
    <property type="entry name" value="PYRUVATE KINASE"/>
    <property type="match status" value="1"/>
</dbReference>
<dbReference type="Gene3D" id="2.40.33.10">
    <property type="entry name" value="PK beta-barrel domain-like"/>
    <property type="match status" value="1"/>
</dbReference>
<dbReference type="GO" id="GO:0005524">
    <property type="term" value="F:ATP binding"/>
    <property type="evidence" value="ECO:0007669"/>
    <property type="project" value="UniProtKB-KW"/>
</dbReference>
<name>A0A7X0KW19_9MICO</name>
<keyword evidence="12 17" id="KW-0670">Pyruvate</keyword>
<dbReference type="InterPro" id="IPR011037">
    <property type="entry name" value="Pyrv_Knase-like_insert_dom_sf"/>
</dbReference>
<comment type="cofactor">
    <cofactor evidence="1">
        <name>K(+)</name>
        <dbReference type="ChEBI" id="CHEBI:29103"/>
    </cofactor>
</comment>
<dbReference type="EC" id="2.7.1.40" evidence="4 13"/>
<reference evidence="17 18" key="1">
    <citation type="submission" date="2020-08" db="EMBL/GenBank/DDBJ databases">
        <title>Sequencing the genomes of 1000 actinobacteria strains.</title>
        <authorList>
            <person name="Klenk H.-P."/>
        </authorList>
    </citation>
    <scope>NUCLEOTIDE SEQUENCE [LARGE SCALE GENOMIC DNA]</scope>
    <source>
        <strain evidence="17 18">DSM 12511</strain>
    </source>
</reference>
<evidence type="ECO:0000256" key="3">
    <source>
        <dbReference type="ARBA" id="ARBA00008663"/>
    </source>
</evidence>
<dbReference type="InterPro" id="IPR001697">
    <property type="entry name" value="Pyr_Knase"/>
</dbReference>
<evidence type="ECO:0000256" key="13">
    <source>
        <dbReference type="RuleBase" id="RU000504"/>
    </source>
</evidence>
<gene>
    <name evidence="17" type="ORF">HD594_003091</name>
</gene>
<dbReference type="GO" id="GO:0004743">
    <property type="term" value="F:pyruvate kinase activity"/>
    <property type="evidence" value="ECO:0007669"/>
    <property type="project" value="UniProtKB-EC"/>
</dbReference>
<keyword evidence="9" id="KW-0067">ATP-binding</keyword>
<keyword evidence="5 13" id="KW-0808">Transferase</keyword>
<evidence type="ECO:0000259" key="16">
    <source>
        <dbReference type="Pfam" id="PF00224"/>
    </source>
</evidence>
<evidence type="ECO:0000256" key="7">
    <source>
        <dbReference type="ARBA" id="ARBA00022741"/>
    </source>
</evidence>
<feature type="region of interest" description="Disordered" evidence="15">
    <location>
        <begin position="1"/>
        <end position="20"/>
    </location>
</feature>
<keyword evidence="18" id="KW-1185">Reference proteome</keyword>
<dbReference type="InterPro" id="IPR015806">
    <property type="entry name" value="Pyrv_Knase_insert_dom_sf"/>
</dbReference>
<evidence type="ECO:0000256" key="14">
    <source>
        <dbReference type="SAM" id="Coils"/>
    </source>
</evidence>
<keyword evidence="8 13" id="KW-0418">Kinase</keyword>
<evidence type="ECO:0000313" key="17">
    <source>
        <dbReference type="EMBL" id="MBB6392778.1"/>
    </source>
</evidence>
<evidence type="ECO:0000256" key="4">
    <source>
        <dbReference type="ARBA" id="ARBA00012142"/>
    </source>
</evidence>
<organism evidence="17 18">
    <name type="scientific">Microbacterium thalassium</name>
    <dbReference type="NCBI Taxonomy" id="362649"/>
    <lineage>
        <taxon>Bacteria</taxon>
        <taxon>Bacillati</taxon>
        <taxon>Actinomycetota</taxon>
        <taxon>Actinomycetes</taxon>
        <taxon>Micrococcales</taxon>
        <taxon>Microbacteriaceae</taxon>
        <taxon>Microbacterium</taxon>
    </lineage>
</organism>
<dbReference type="GO" id="GO:0016301">
    <property type="term" value="F:kinase activity"/>
    <property type="evidence" value="ECO:0007669"/>
    <property type="project" value="UniProtKB-KW"/>
</dbReference>
<feature type="domain" description="Pyruvate kinase barrel" evidence="16">
    <location>
        <begin position="144"/>
        <end position="469"/>
    </location>
</feature>
<evidence type="ECO:0000256" key="1">
    <source>
        <dbReference type="ARBA" id="ARBA00001958"/>
    </source>
</evidence>
<comment type="similarity">
    <text evidence="3 13">Belongs to the pyruvate kinase family.</text>
</comment>
<evidence type="ECO:0000256" key="11">
    <source>
        <dbReference type="ARBA" id="ARBA00023152"/>
    </source>
</evidence>
<dbReference type="InterPro" id="IPR015813">
    <property type="entry name" value="Pyrv/PenolPyrv_kinase-like_dom"/>
</dbReference>
<dbReference type="AlphaFoldDB" id="A0A7X0KW19"/>
<protein>
    <recommendedName>
        <fullName evidence="4 13">Pyruvate kinase</fullName>
        <ecNumber evidence="4 13">2.7.1.40</ecNumber>
    </recommendedName>
</protein>
<keyword evidence="14" id="KW-0175">Coiled coil</keyword>
<dbReference type="GO" id="GO:0000287">
    <property type="term" value="F:magnesium ion binding"/>
    <property type="evidence" value="ECO:0007669"/>
    <property type="project" value="InterPro"/>
</dbReference>
<dbReference type="EMBL" id="JACHML010000001">
    <property type="protein sequence ID" value="MBB6392778.1"/>
    <property type="molecule type" value="Genomic_DNA"/>
</dbReference>
<accession>A0A7X0KW19</accession>
<comment type="catalytic activity">
    <reaction evidence="13">
        <text>pyruvate + ATP = phosphoenolpyruvate + ADP + H(+)</text>
        <dbReference type="Rhea" id="RHEA:18157"/>
        <dbReference type="ChEBI" id="CHEBI:15361"/>
        <dbReference type="ChEBI" id="CHEBI:15378"/>
        <dbReference type="ChEBI" id="CHEBI:30616"/>
        <dbReference type="ChEBI" id="CHEBI:58702"/>
        <dbReference type="ChEBI" id="CHEBI:456216"/>
        <dbReference type="EC" id="2.7.1.40"/>
    </reaction>
</comment>